<reference evidence="10" key="1">
    <citation type="submission" date="2019-08" db="EMBL/GenBank/DDBJ databases">
        <authorList>
            <person name="Kucharzyk K."/>
            <person name="Murdoch R.W."/>
            <person name="Higgins S."/>
            <person name="Loffler F."/>
        </authorList>
    </citation>
    <scope>NUCLEOTIDE SEQUENCE</scope>
</reference>
<dbReference type="SUPFAM" id="SSF81324">
    <property type="entry name" value="Voltage-gated potassium channels"/>
    <property type="match status" value="1"/>
</dbReference>
<organism evidence="10">
    <name type="scientific">bioreactor metagenome</name>
    <dbReference type="NCBI Taxonomy" id="1076179"/>
    <lineage>
        <taxon>unclassified sequences</taxon>
        <taxon>metagenomes</taxon>
        <taxon>ecological metagenomes</taxon>
    </lineage>
</organism>
<dbReference type="GO" id="GO:0008076">
    <property type="term" value="C:voltage-gated potassium channel complex"/>
    <property type="evidence" value="ECO:0007669"/>
    <property type="project" value="InterPro"/>
</dbReference>
<protein>
    <recommendedName>
        <fullName evidence="9">Potassium channel domain-containing protein</fullName>
    </recommendedName>
</protein>
<feature type="transmembrane region" description="Helical" evidence="8">
    <location>
        <begin position="47"/>
        <end position="68"/>
    </location>
</feature>
<feature type="domain" description="Potassium channel" evidence="9">
    <location>
        <begin position="134"/>
        <end position="210"/>
    </location>
</feature>
<keyword evidence="6 8" id="KW-0472">Membrane</keyword>
<dbReference type="PANTHER" id="PTHR11537:SF254">
    <property type="entry name" value="POTASSIUM VOLTAGE-GATED CHANNEL PROTEIN SHAB"/>
    <property type="match status" value="1"/>
</dbReference>
<dbReference type="PRINTS" id="PR00169">
    <property type="entry name" value="KCHANNEL"/>
</dbReference>
<dbReference type="GO" id="GO:0001508">
    <property type="term" value="P:action potential"/>
    <property type="evidence" value="ECO:0007669"/>
    <property type="project" value="TreeGrafter"/>
</dbReference>
<evidence type="ECO:0000256" key="7">
    <source>
        <dbReference type="ARBA" id="ARBA00023303"/>
    </source>
</evidence>
<evidence type="ECO:0000256" key="5">
    <source>
        <dbReference type="ARBA" id="ARBA00023065"/>
    </source>
</evidence>
<feature type="transmembrane region" description="Helical" evidence="8">
    <location>
        <begin position="12"/>
        <end position="35"/>
    </location>
</feature>
<dbReference type="Gene3D" id="1.20.5.110">
    <property type="match status" value="1"/>
</dbReference>
<evidence type="ECO:0000256" key="3">
    <source>
        <dbReference type="ARBA" id="ARBA00022692"/>
    </source>
</evidence>
<proteinExistence type="predicted"/>
<feature type="transmembrane region" description="Helical" evidence="8">
    <location>
        <begin position="187"/>
        <end position="211"/>
    </location>
</feature>
<dbReference type="InterPro" id="IPR027359">
    <property type="entry name" value="Volt_channel_dom_sf"/>
</dbReference>
<keyword evidence="2" id="KW-0813">Transport</keyword>
<dbReference type="Gene3D" id="1.10.287.70">
    <property type="match status" value="1"/>
</dbReference>
<sequence length="255" mass="28861">MRDLDFTNNEKVEFVYDIIIGFFALVATFVVVLQFSKNLTVIQLKYLGIADNIIYFIFVLDFVVRLLLSKNKRSLLKNHYIDLIALLPLHFFTTSPYGSLLKLIRVLTYVLRLIHNIKDVLYTNGFVYSLGSATIITILGSFAIYFLEKDSSATIKSYGDAFWWSIVTVTTVGYGDISPTTSGGRVIAAVLMLSGIGFLSMLTSTISTYFITKTAEKKKETLANKELLSLDISSLTLEQRRQLIDFYEFIKSREG</sequence>
<dbReference type="Pfam" id="PF07885">
    <property type="entry name" value="Ion_trans_2"/>
    <property type="match status" value="1"/>
</dbReference>
<dbReference type="Gene3D" id="1.20.120.350">
    <property type="entry name" value="Voltage-gated potassium channels. Chain C"/>
    <property type="match status" value="1"/>
</dbReference>
<feature type="transmembrane region" description="Helical" evidence="8">
    <location>
        <begin position="80"/>
        <end position="100"/>
    </location>
</feature>
<feature type="transmembrane region" description="Helical" evidence="8">
    <location>
        <begin position="120"/>
        <end position="146"/>
    </location>
</feature>
<evidence type="ECO:0000256" key="6">
    <source>
        <dbReference type="ARBA" id="ARBA00023136"/>
    </source>
</evidence>
<accession>A0A645DFR9</accession>
<name>A0A645DFR9_9ZZZZ</name>
<evidence type="ECO:0000256" key="2">
    <source>
        <dbReference type="ARBA" id="ARBA00022448"/>
    </source>
</evidence>
<dbReference type="GO" id="GO:0005249">
    <property type="term" value="F:voltage-gated potassium channel activity"/>
    <property type="evidence" value="ECO:0007669"/>
    <property type="project" value="InterPro"/>
</dbReference>
<evidence type="ECO:0000313" key="10">
    <source>
        <dbReference type="EMBL" id="MPM88091.1"/>
    </source>
</evidence>
<evidence type="ECO:0000256" key="4">
    <source>
        <dbReference type="ARBA" id="ARBA00022989"/>
    </source>
</evidence>
<dbReference type="InterPro" id="IPR013099">
    <property type="entry name" value="K_chnl_dom"/>
</dbReference>
<dbReference type="AlphaFoldDB" id="A0A645DFR9"/>
<keyword evidence="4 8" id="KW-1133">Transmembrane helix</keyword>
<gene>
    <name evidence="10" type="ORF">SDC9_135192</name>
</gene>
<evidence type="ECO:0000256" key="1">
    <source>
        <dbReference type="ARBA" id="ARBA00004141"/>
    </source>
</evidence>
<dbReference type="PANTHER" id="PTHR11537">
    <property type="entry name" value="VOLTAGE-GATED POTASSIUM CHANNEL"/>
    <property type="match status" value="1"/>
</dbReference>
<evidence type="ECO:0000256" key="8">
    <source>
        <dbReference type="SAM" id="Phobius"/>
    </source>
</evidence>
<keyword evidence="7" id="KW-0407">Ion channel</keyword>
<keyword evidence="5" id="KW-0406">Ion transport</keyword>
<comment type="subcellular location">
    <subcellularLocation>
        <location evidence="1">Membrane</location>
        <topology evidence="1">Multi-pass membrane protein</topology>
    </subcellularLocation>
</comment>
<comment type="caution">
    <text evidence="10">The sequence shown here is derived from an EMBL/GenBank/DDBJ whole genome shotgun (WGS) entry which is preliminary data.</text>
</comment>
<keyword evidence="3 8" id="KW-0812">Transmembrane</keyword>
<dbReference type="EMBL" id="VSSQ01035773">
    <property type="protein sequence ID" value="MPM88091.1"/>
    <property type="molecule type" value="Genomic_DNA"/>
</dbReference>
<evidence type="ECO:0000259" key="9">
    <source>
        <dbReference type="Pfam" id="PF07885"/>
    </source>
</evidence>
<dbReference type="InterPro" id="IPR028325">
    <property type="entry name" value="VG_K_chnl"/>
</dbReference>